<sequence>MNNISFDINYLSPTGLIGFWVLLIGFFFTGIMFYFVFFRLNEDDYSYKDRKRKNLEKENQKKKIARLYPKG</sequence>
<dbReference type="Proteomes" id="UP000002592">
    <property type="component" value="Chromosome"/>
</dbReference>
<keyword evidence="1" id="KW-1133">Transmembrane helix</keyword>
<feature type="transmembrane region" description="Helical" evidence="1">
    <location>
        <begin position="17"/>
        <end position="38"/>
    </location>
</feature>
<dbReference type="EMBL" id="CP000553">
    <property type="protein sequence ID" value="ABM75303.1"/>
    <property type="molecule type" value="Genomic_DNA"/>
</dbReference>
<protein>
    <submittedName>
        <fullName evidence="2">Uncharacterized protein</fullName>
    </submittedName>
</protein>
<keyword evidence="1" id="KW-0812">Transmembrane</keyword>
<proteinExistence type="predicted"/>
<accession>A2C1E3</accession>
<dbReference type="AlphaFoldDB" id="A2C1E3"/>
<evidence type="ECO:0000313" key="3">
    <source>
        <dbReference type="Proteomes" id="UP000002592"/>
    </source>
</evidence>
<evidence type="ECO:0000313" key="2">
    <source>
        <dbReference type="EMBL" id="ABM75303.1"/>
    </source>
</evidence>
<dbReference type="RefSeq" id="WP_011823459.1">
    <property type="nucleotide sequence ID" value="NC_008819.1"/>
</dbReference>
<name>A2C1E3_PROM1</name>
<dbReference type="HOGENOM" id="CLU_199779_0_0_3"/>
<reference evidence="3" key="1">
    <citation type="journal article" date="2007" name="PLoS Genet.">
        <title>Patterns and implications of gene gain and loss in the evolution of Prochlorococcus.</title>
        <authorList>
            <person name="Kettler G.C."/>
            <person name="Martiny A.C."/>
            <person name="Huang K."/>
            <person name="Zucker J."/>
            <person name="Coleman M.L."/>
            <person name="Rodrigue S."/>
            <person name="Chen F."/>
            <person name="Lapidus A."/>
            <person name="Ferriera S."/>
            <person name="Johnson J."/>
            <person name="Steglich C."/>
            <person name="Church G.M."/>
            <person name="Richardson P."/>
            <person name="Chisholm S.W."/>
        </authorList>
    </citation>
    <scope>NUCLEOTIDE SEQUENCE [LARGE SCALE GENOMIC DNA]</scope>
    <source>
        <strain evidence="3">NATL1A</strain>
    </source>
</reference>
<dbReference type="KEGG" id="pme:NATL1_07451"/>
<organism evidence="2 3">
    <name type="scientific">Prochlorococcus marinus (strain NATL1A)</name>
    <dbReference type="NCBI Taxonomy" id="167555"/>
    <lineage>
        <taxon>Bacteria</taxon>
        <taxon>Bacillati</taxon>
        <taxon>Cyanobacteriota</taxon>
        <taxon>Cyanophyceae</taxon>
        <taxon>Synechococcales</taxon>
        <taxon>Prochlorococcaceae</taxon>
        <taxon>Prochlorococcus</taxon>
    </lineage>
</organism>
<keyword evidence="1" id="KW-0472">Membrane</keyword>
<evidence type="ECO:0000256" key="1">
    <source>
        <dbReference type="SAM" id="Phobius"/>
    </source>
</evidence>
<gene>
    <name evidence="2" type="ordered locus">NATL1_07451</name>
</gene>